<proteinExistence type="predicted"/>
<comment type="caution">
    <text evidence="1">The sequence shown here is derived from an EMBL/GenBank/DDBJ whole genome shotgun (WGS) entry which is preliminary data.</text>
</comment>
<protein>
    <submittedName>
        <fullName evidence="1">Uncharacterized protein</fullName>
    </submittedName>
</protein>
<sequence>MRCGGFAPSLLLDLLLAKRPEKSKTELRGAMNGAMAFLTEISQMHISQLTGVLLKTKVFHEALKLPINDHSKYLINLVTLASSFAFSLLFNARGVG</sequence>
<dbReference type="OrthoDB" id="10453787at2759"/>
<gene>
    <name evidence="1" type="ORF">NPIL_676721</name>
</gene>
<name>A0A8X6T4N5_NEPPI</name>
<reference evidence="1" key="1">
    <citation type="submission" date="2020-08" db="EMBL/GenBank/DDBJ databases">
        <title>Multicomponent nature underlies the extraordinary mechanical properties of spider dragline silk.</title>
        <authorList>
            <person name="Kono N."/>
            <person name="Nakamura H."/>
            <person name="Mori M."/>
            <person name="Yoshida Y."/>
            <person name="Ohtoshi R."/>
            <person name="Malay A.D."/>
            <person name="Moran D.A.P."/>
            <person name="Tomita M."/>
            <person name="Numata K."/>
            <person name="Arakawa K."/>
        </authorList>
    </citation>
    <scope>NUCLEOTIDE SEQUENCE</scope>
</reference>
<evidence type="ECO:0000313" key="2">
    <source>
        <dbReference type="Proteomes" id="UP000887013"/>
    </source>
</evidence>
<accession>A0A8X6T4N5</accession>
<evidence type="ECO:0000313" key="1">
    <source>
        <dbReference type="EMBL" id="GFS73390.1"/>
    </source>
</evidence>
<organism evidence="1 2">
    <name type="scientific">Nephila pilipes</name>
    <name type="common">Giant wood spider</name>
    <name type="synonym">Nephila maculata</name>
    <dbReference type="NCBI Taxonomy" id="299642"/>
    <lineage>
        <taxon>Eukaryota</taxon>
        <taxon>Metazoa</taxon>
        <taxon>Ecdysozoa</taxon>
        <taxon>Arthropoda</taxon>
        <taxon>Chelicerata</taxon>
        <taxon>Arachnida</taxon>
        <taxon>Araneae</taxon>
        <taxon>Araneomorphae</taxon>
        <taxon>Entelegynae</taxon>
        <taxon>Araneoidea</taxon>
        <taxon>Nephilidae</taxon>
        <taxon>Nephila</taxon>
    </lineage>
</organism>
<keyword evidence="2" id="KW-1185">Reference proteome</keyword>
<dbReference type="EMBL" id="BMAW01001293">
    <property type="protein sequence ID" value="GFS73390.1"/>
    <property type="molecule type" value="Genomic_DNA"/>
</dbReference>
<dbReference type="Proteomes" id="UP000887013">
    <property type="component" value="Unassembled WGS sequence"/>
</dbReference>
<dbReference type="AlphaFoldDB" id="A0A8X6T4N5"/>